<dbReference type="Pfam" id="PF13692">
    <property type="entry name" value="Glyco_trans_1_4"/>
    <property type="match status" value="1"/>
</dbReference>
<dbReference type="RefSeq" id="WP_345302369.1">
    <property type="nucleotide sequence ID" value="NZ_BAABJE010000002.1"/>
</dbReference>
<organism evidence="1 2">
    <name type="scientific">Lysobacter hankyongensis</name>
    <dbReference type="NCBI Taxonomy" id="1176535"/>
    <lineage>
        <taxon>Bacteria</taxon>
        <taxon>Pseudomonadati</taxon>
        <taxon>Pseudomonadota</taxon>
        <taxon>Gammaproteobacteria</taxon>
        <taxon>Lysobacterales</taxon>
        <taxon>Lysobacteraceae</taxon>
        <taxon>Lysobacter</taxon>
    </lineage>
</organism>
<sequence>MSRHYAIDAFATRNGRCFGWGWFLDEDSAVERCALVVPLRDGGEWRVPCLFSGMREDLRDAYPAVGHAASAGFMIHGTLNGAPMPDAPGHLDVLLRDGRRERCEVPASVLGTAVAPPPASRAGVRGALAAFRRKAAEIGVFPAIAHAWRRLMVADAAVPTRILARLSSLEGERVALVLDHDMGGGANRYRNESMADLLRDGRHVVLIVPRMDTLDYRIAIHAPGDAKVEEGRVADPLAALAAIGRCRDLEIRVNELVSFHDPLAVLDWCMATRASAAKRLVFHLHDYHAVCPAWTLIGSDGRYCGVPSLDRCRACLPDNLAHTLGFSIGADVAQWRARWSAFLGACDEIVAFSNASVEILRKGHPALDAARVTIRPHRVDNAALRPVTPNRGWPVVIAVAGHISRPKGAEMLLEMAEVIRRGALPARIVVFGTLEGHCDDSGIEVRGRFEPSALPGLLEACGASICLLPSICPETFSFVTDEYMAMRMPVAVFPIGAPSERVAGYADGLVISRIDAATAVREILEFAGRPRAAGAA</sequence>
<comment type="caution">
    <text evidence="1">The sequence shown here is derived from an EMBL/GenBank/DDBJ whole genome shotgun (WGS) entry which is preliminary data.</text>
</comment>
<dbReference type="Proteomes" id="UP001499959">
    <property type="component" value="Unassembled WGS sequence"/>
</dbReference>
<name>A0ABP9AZ41_9GAMM</name>
<accession>A0ABP9AZ41</accession>
<dbReference type="Gene3D" id="3.40.50.2000">
    <property type="entry name" value="Glycogen Phosphorylase B"/>
    <property type="match status" value="1"/>
</dbReference>
<proteinExistence type="predicted"/>
<dbReference type="EMBL" id="BAABJE010000002">
    <property type="protein sequence ID" value="GAA4788242.1"/>
    <property type="molecule type" value="Genomic_DNA"/>
</dbReference>
<keyword evidence="2" id="KW-1185">Reference proteome</keyword>
<evidence type="ECO:0000313" key="2">
    <source>
        <dbReference type="Proteomes" id="UP001499959"/>
    </source>
</evidence>
<dbReference type="SUPFAM" id="SSF53756">
    <property type="entry name" value="UDP-Glycosyltransferase/glycogen phosphorylase"/>
    <property type="match status" value="1"/>
</dbReference>
<protein>
    <recommendedName>
        <fullName evidence="3">Glycosyltransferase</fullName>
    </recommendedName>
</protein>
<gene>
    <name evidence="1" type="ORF">GCM10023307_11750</name>
</gene>
<evidence type="ECO:0000313" key="1">
    <source>
        <dbReference type="EMBL" id="GAA4788242.1"/>
    </source>
</evidence>
<evidence type="ECO:0008006" key="3">
    <source>
        <dbReference type="Google" id="ProtNLM"/>
    </source>
</evidence>
<reference evidence="2" key="1">
    <citation type="journal article" date="2019" name="Int. J. Syst. Evol. Microbiol.">
        <title>The Global Catalogue of Microorganisms (GCM) 10K type strain sequencing project: providing services to taxonomists for standard genome sequencing and annotation.</title>
        <authorList>
            <consortium name="The Broad Institute Genomics Platform"/>
            <consortium name="The Broad Institute Genome Sequencing Center for Infectious Disease"/>
            <person name="Wu L."/>
            <person name="Ma J."/>
        </authorList>
    </citation>
    <scope>NUCLEOTIDE SEQUENCE [LARGE SCALE GENOMIC DNA]</scope>
    <source>
        <strain evidence="2">JCM 18204</strain>
    </source>
</reference>